<dbReference type="Pfam" id="PF03099">
    <property type="entry name" value="BPL_LplA_LipB"/>
    <property type="match status" value="1"/>
</dbReference>
<dbReference type="PROSITE" id="PS51733">
    <property type="entry name" value="BPL_LPL_CATALYTIC"/>
    <property type="match status" value="1"/>
</dbReference>
<reference evidence="3" key="1">
    <citation type="submission" date="2020-10" db="EMBL/GenBank/DDBJ databases">
        <authorList>
            <person name="Gilroy R."/>
        </authorList>
    </citation>
    <scope>NUCLEOTIDE SEQUENCE</scope>
    <source>
        <strain evidence="3">G3-3990</strain>
    </source>
</reference>
<protein>
    <submittedName>
        <fullName evidence="3">Biotin--[acetyl-CoA-carboxylase] ligase</fullName>
        <ecNumber evidence="3">6.3.4.15</ecNumber>
    </submittedName>
</protein>
<dbReference type="AlphaFoldDB" id="A0A9D9N4I2"/>
<evidence type="ECO:0000259" key="2">
    <source>
        <dbReference type="PROSITE" id="PS51733"/>
    </source>
</evidence>
<dbReference type="Proteomes" id="UP000823641">
    <property type="component" value="Unassembled WGS sequence"/>
</dbReference>
<dbReference type="NCBIfam" id="TIGR00121">
    <property type="entry name" value="birA_ligase"/>
    <property type="match status" value="1"/>
</dbReference>
<organism evidence="3 4">
    <name type="scientific">Candidatus Gallipaludibacter merdavium</name>
    <dbReference type="NCBI Taxonomy" id="2840839"/>
    <lineage>
        <taxon>Bacteria</taxon>
        <taxon>Pseudomonadati</taxon>
        <taxon>Bacteroidota</taxon>
        <taxon>Bacteroidia</taxon>
        <taxon>Bacteroidales</taxon>
        <taxon>Candidatus Gallipaludibacter</taxon>
    </lineage>
</organism>
<dbReference type="GO" id="GO:0005737">
    <property type="term" value="C:cytoplasm"/>
    <property type="evidence" value="ECO:0007669"/>
    <property type="project" value="TreeGrafter"/>
</dbReference>
<accession>A0A9D9N4I2</accession>
<dbReference type="InterPro" id="IPR004408">
    <property type="entry name" value="Biotin_CoA_COase_ligase"/>
</dbReference>
<dbReference type="GO" id="GO:0004077">
    <property type="term" value="F:biotin--[biotin carboxyl-carrier protein] ligase activity"/>
    <property type="evidence" value="ECO:0007669"/>
    <property type="project" value="UniProtKB-EC"/>
</dbReference>
<keyword evidence="1 3" id="KW-0436">Ligase</keyword>
<dbReference type="PANTHER" id="PTHR12835">
    <property type="entry name" value="BIOTIN PROTEIN LIGASE"/>
    <property type="match status" value="1"/>
</dbReference>
<reference evidence="3" key="2">
    <citation type="journal article" date="2021" name="PeerJ">
        <title>Extensive microbial diversity within the chicken gut microbiome revealed by metagenomics and culture.</title>
        <authorList>
            <person name="Gilroy R."/>
            <person name="Ravi A."/>
            <person name="Getino M."/>
            <person name="Pursley I."/>
            <person name="Horton D.L."/>
            <person name="Alikhan N.F."/>
            <person name="Baker D."/>
            <person name="Gharbi K."/>
            <person name="Hall N."/>
            <person name="Watson M."/>
            <person name="Adriaenssens E.M."/>
            <person name="Foster-Nyarko E."/>
            <person name="Jarju S."/>
            <person name="Secka A."/>
            <person name="Antonio M."/>
            <person name="Oren A."/>
            <person name="Chaudhuri R.R."/>
            <person name="La Ragione R."/>
            <person name="Hildebrand F."/>
            <person name="Pallen M.J."/>
        </authorList>
    </citation>
    <scope>NUCLEOTIDE SEQUENCE</scope>
    <source>
        <strain evidence="3">G3-3990</strain>
    </source>
</reference>
<gene>
    <name evidence="3" type="ORF">IAA73_06960</name>
</gene>
<dbReference type="InterPro" id="IPR045864">
    <property type="entry name" value="aa-tRNA-synth_II/BPL/LPL"/>
</dbReference>
<dbReference type="EC" id="6.3.4.15" evidence="3"/>
<dbReference type="Gene3D" id="3.30.930.10">
    <property type="entry name" value="Bira Bifunctional Protein, Domain 2"/>
    <property type="match status" value="1"/>
</dbReference>
<dbReference type="SUPFAM" id="SSF55681">
    <property type="entry name" value="Class II aaRS and biotin synthetases"/>
    <property type="match status" value="1"/>
</dbReference>
<dbReference type="InterPro" id="IPR004143">
    <property type="entry name" value="BPL_LPL_catalytic"/>
</dbReference>
<evidence type="ECO:0000256" key="1">
    <source>
        <dbReference type="ARBA" id="ARBA00022598"/>
    </source>
</evidence>
<proteinExistence type="predicted"/>
<name>A0A9D9N4I2_9BACT</name>
<dbReference type="EMBL" id="JADIMG010000068">
    <property type="protein sequence ID" value="MBO8460052.1"/>
    <property type="molecule type" value="Genomic_DNA"/>
</dbReference>
<evidence type="ECO:0000313" key="3">
    <source>
        <dbReference type="EMBL" id="MBO8460052.1"/>
    </source>
</evidence>
<evidence type="ECO:0000313" key="4">
    <source>
        <dbReference type="Proteomes" id="UP000823641"/>
    </source>
</evidence>
<dbReference type="CDD" id="cd16442">
    <property type="entry name" value="BPL"/>
    <property type="match status" value="1"/>
</dbReference>
<sequence length="242" mass="27697">MYVAKTNSTNSALAALLKEKELPDGFTLYTYYQTAGRGQVGNKWESEKGQNLLMSTLIRPKDLPISEHFILSEIVALALKDVLDRYTDDIRIKWPNDIYWKDKKISGTLIENSFSGSTIRSCIAGIGLNLNQTVFVSDAPNPISLKQITGQEYDKRKVLEEIMERLAYYKQQLVEGHEQDIRNLYAQHLYRKEGWHEWVADGKSFQARIKEVKADGQLVLEMTDGQTRGFYFKEVVHGGLKN</sequence>
<dbReference type="PANTHER" id="PTHR12835:SF5">
    <property type="entry name" value="BIOTIN--PROTEIN LIGASE"/>
    <property type="match status" value="1"/>
</dbReference>
<comment type="caution">
    <text evidence="3">The sequence shown here is derived from an EMBL/GenBank/DDBJ whole genome shotgun (WGS) entry which is preliminary data.</text>
</comment>
<feature type="domain" description="BPL/LPL catalytic" evidence="2">
    <location>
        <begin position="1"/>
        <end position="174"/>
    </location>
</feature>